<evidence type="ECO:0000313" key="2">
    <source>
        <dbReference type="EMBL" id="QDV23327.1"/>
    </source>
</evidence>
<dbReference type="Proteomes" id="UP000318017">
    <property type="component" value="Chromosome"/>
</dbReference>
<proteinExistence type="predicted"/>
<feature type="domain" description="Soluble ligand binding" evidence="1">
    <location>
        <begin position="144"/>
        <end position="187"/>
    </location>
</feature>
<dbReference type="RefSeq" id="WP_197356392.1">
    <property type="nucleotide sequence ID" value="NZ_CP036298.1"/>
</dbReference>
<accession>A0A518G411</accession>
<protein>
    <submittedName>
        <fullName evidence="2">SLBB domain protein</fullName>
    </submittedName>
</protein>
<reference evidence="2 3" key="1">
    <citation type="submission" date="2019-02" db="EMBL/GenBank/DDBJ databases">
        <title>Deep-cultivation of Planctomycetes and their phenomic and genomic characterization uncovers novel biology.</title>
        <authorList>
            <person name="Wiegand S."/>
            <person name="Jogler M."/>
            <person name="Boedeker C."/>
            <person name="Pinto D."/>
            <person name="Vollmers J."/>
            <person name="Rivas-Marin E."/>
            <person name="Kohn T."/>
            <person name="Peeters S.H."/>
            <person name="Heuer A."/>
            <person name="Rast P."/>
            <person name="Oberbeckmann S."/>
            <person name="Bunk B."/>
            <person name="Jeske O."/>
            <person name="Meyerdierks A."/>
            <person name="Storesund J.E."/>
            <person name="Kallscheuer N."/>
            <person name="Luecker S."/>
            <person name="Lage O.M."/>
            <person name="Pohl T."/>
            <person name="Merkel B.J."/>
            <person name="Hornburger P."/>
            <person name="Mueller R.-W."/>
            <person name="Bruemmer F."/>
            <person name="Labrenz M."/>
            <person name="Spormann A.M."/>
            <person name="Op den Camp H."/>
            <person name="Overmann J."/>
            <person name="Amann R."/>
            <person name="Jetten M.S.M."/>
            <person name="Mascher T."/>
            <person name="Medema M.H."/>
            <person name="Devos D.P."/>
            <person name="Kaster A.-K."/>
            <person name="Ovreas L."/>
            <person name="Rohde M."/>
            <person name="Galperin M.Y."/>
            <person name="Jogler C."/>
        </authorList>
    </citation>
    <scope>NUCLEOTIDE SEQUENCE [LARGE SCALE GENOMIC DNA]</scope>
    <source>
        <strain evidence="2 3">Q31a</strain>
    </source>
</reference>
<dbReference type="InterPro" id="IPR049712">
    <property type="entry name" value="Poly_export"/>
</dbReference>
<dbReference type="KEGG" id="ahel:Q31a_16250"/>
<dbReference type="AlphaFoldDB" id="A0A518G411"/>
<dbReference type="InterPro" id="IPR019554">
    <property type="entry name" value="Soluble_ligand-bd"/>
</dbReference>
<evidence type="ECO:0000259" key="1">
    <source>
        <dbReference type="Pfam" id="PF10531"/>
    </source>
</evidence>
<dbReference type="Gene3D" id="3.10.560.10">
    <property type="entry name" value="Outer membrane lipoprotein wza domain like"/>
    <property type="match status" value="1"/>
</dbReference>
<organism evidence="2 3">
    <name type="scientific">Aureliella helgolandensis</name>
    <dbReference type="NCBI Taxonomy" id="2527968"/>
    <lineage>
        <taxon>Bacteria</taxon>
        <taxon>Pseudomonadati</taxon>
        <taxon>Planctomycetota</taxon>
        <taxon>Planctomycetia</taxon>
        <taxon>Pirellulales</taxon>
        <taxon>Pirellulaceae</taxon>
        <taxon>Aureliella</taxon>
    </lineage>
</organism>
<evidence type="ECO:0000313" key="3">
    <source>
        <dbReference type="Proteomes" id="UP000318017"/>
    </source>
</evidence>
<dbReference type="Pfam" id="PF10531">
    <property type="entry name" value="SLBB"/>
    <property type="match status" value="1"/>
</dbReference>
<dbReference type="EMBL" id="CP036298">
    <property type="protein sequence ID" value="QDV23327.1"/>
    <property type="molecule type" value="Genomic_DNA"/>
</dbReference>
<gene>
    <name evidence="2" type="ORF">Q31a_16250</name>
</gene>
<dbReference type="PANTHER" id="PTHR33619">
    <property type="entry name" value="POLYSACCHARIDE EXPORT PROTEIN GFCE-RELATED"/>
    <property type="match status" value="1"/>
</dbReference>
<dbReference type="PANTHER" id="PTHR33619:SF3">
    <property type="entry name" value="POLYSACCHARIDE EXPORT PROTEIN GFCE-RELATED"/>
    <property type="match status" value="1"/>
</dbReference>
<dbReference type="GO" id="GO:0015159">
    <property type="term" value="F:polysaccharide transmembrane transporter activity"/>
    <property type="evidence" value="ECO:0007669"/>
    <property type="project" value="InterPro"/>
</dbReference>
<dbReference type="PROSITE" id="PS51257">
    <property type="entry name" value="PROKAR_LIPOPROTEIN"/>
    <property type="match status" value="1"/>
</dbReference>
<name>A0A518G411_9BACT</name>
<sequence>MLTRPTIWLLGLLSCSLSGCSTLGFSLWPAQFPLMTQTKEFAAKSPMPSGLPNELAKQVVMDYFVEPGDRLLLEPIELDSEFRSIGDQEVKVDGSLDLGRFGRLRVVGLTVEEIELAIEDRMVELGAERESINVQLQETNASEIYVLGEVGSPGAYALDGNETVLDVILRAGGLTSKASPCDMILVRPTSPNACRVVLPVCYRQITQLGDVRSNYQLQPGDRVVVGSRTLCEELAFWRQTSSCERCCGSRCVECDPASVGYRNRMGGFLGLFPLPSKNGRDASTPSLEYVPSGVDATSADPSVAKPASPLDMSQESEFFLPANPTLIGD</sequence>
<keyword evidence="3" id="KW-1185">Reference proteome</keyword>